<dbReference type="NCBIfam" id="NF006871">
    <property type="entry name" value="PRK09367.1"/>
    <property type="match status" value="1"/>
</dbReference>
<comment type="subcellular location">
    <subcellularLocation>
        <location evidence="6 9">Cytoplasm</location>
    </subcellularLocation>
</comment>
<evidence type="ECO:0000256" key="2">
    <source>
        <dbReference type="ARBA" id="ARBA00012994"/>
    </source>
</evidence>
<evidence type="ECO:0000256" key="3">
    <source>
        <dbReference type="ARBA" id="ARBA00022808"/>
    </source>
</evidence>
<dbReference type="Proteomes" id="UP000011705">
    <property type="component" value="Chromosome"/>
</dbReference>
<feature type="modified residue" description="2,3-didehydroalanine (Ser)" evidence="6">
    <location>
        <position position="146"/>
    </location>
</feature>
<dbReference type="SUPFAM" id="SSF48557">
    <property type="entry name" value="L-aspartase-like"/>
    <property type="match status" value="1"/>
</dbReference>
<dbReference type="GO" id="GO:0019556">
    <property type="term" value="P:L-histidine catabolic process to glutamate and formamide"/>
    <property type="evidence" value="ECO:0007669"/>
    <property type="project" value="UniProtKB-UniPathway"/>
</dbReference>
<dbReference type="EC" id="4.3.1.3" evidence="2 6"/>
<evidence type="ECO:0000256" key="1">
    <source>
        <dbReference type="ARBA" id="ARBA00005113"/>
    </source>
</evidence>
<evidence type="ECO:0000313" key="10">
    <source>
        <dbReference type="EMBL" id="EMB31623.1"/>
    </source>
</evidence>
<keyword evidence="3 6" id="KW-0369">Histidine metabolism</keyword>
<evidence type="ECO:0000256" key="6">
    <source>
        <dbReference type="HAMAP-Rule" id="MF_00229"/>
    </source>
</evidence>
<evidence type="ECO:0000256" key="5">
    <source>
        <dbReference type="ARBA" id="ARBA00049269"/>
    </source>
</evidence>
<dbReference type="InterPro" id="IPR005921">
    <property type="entry name" value="HutH"/>
</dbReference>
<sequence>MKVKPVTVTGSSLTIEDVVAVARHGAEVKLSADAKKRIKDSKKIVDDIVKSGKPTYGISTGFGELSTVTITKDQNGALQRNLILSHACGVGNPFPEDIVRAIMLLRLNTHASGFSGVTPSVPDILVDMLNKGVTPYVPEKGSLGASGDLANLAHIALVMIGEGKAYYEGKLMEGKAALAKAGLKPVVLSGKDGLGIINGTPVMSGIGALALHDAEQLLKAANMGASLVFEAFRGITAALDPRIHKSRPHKGQIDTAAFILKMLKGSSSINTRENDVQDPYTLRCVPQVHGASADAIAYVRKVLEVEINAVTDNPLVFPDNHDVISGGNFHGQPIAITMDFLGIAVSELANISERRIERLVNPQLNGGLPAFLIENGGVNSGFMIPQYTAASLVSENKVLAHPASVDSITSSGNKEDHVSMGTTAARKITEIVKNVRHVLAIEWLTAAQACDLRGIKKYGKGTGEMMKLIRKHISKVTEDRILYNDIMKALEIISNDENIEMIESAAK</sequence>
<dbReference type="FunFam" id="1.20.200.10:FF:000003">
    <property type="entry name" value="Histidine ammonia-lyase"/>
    <property type="match status" value="1"/>
</dbReference>
<reference evidence="10" key="1">
    <citation type="submission" date="2012-01" db="EMBL/GenBank/DDBJ databases">
        <title>The Genome Sequence of Treponema denticola H-22.</title>
        <authorList>
            <consortium name="The Broad Institute Genome Sequencing Platform"/>
            <person name="Earl A."/>
            <person name="Ward D."/>
            <person name="Feldgarden M."/>
            <person name="Gevers D."/>
            <person name="Blanton J.M."/>
            <person name="Fenno C.J."/>
            <person name="Baranova O.V."/>
            <person name="Mathney J."/>
            <person name="Dewhirst F.E."/>
            <person name="Izard J."/>
            <person name="Young S.K."/>
            <person name="Zeng Q."/>
            <person name="Gargeya S."/>
            <person name="Fitzgerald M."/>
            <person name="Haas B."/>
            <person name="Abouelleil A."/>
            <person name="Alvarado L."/>
            <person name="Arachchi H.M."/>
            <person name="Berlin A."/>
            <person name="Chapman S.B."/>
            <person name="Gearin G."/>
            <person name="Goldberg J."/>
            <person name="Griggs A."/>
            <person name="Gujja S."/>
            <person name="Hansen M."/>
            <person name="Heiman D."/>
            <person name="Howarth C."/>
            <person name="Larimer J."/>
            <person name="Lui A."/>
            <person name="MacDonald P.J.P."/>
            <person name="McCowen C."/>
            <person name="Montmayeur A."/>
            <person name="Murphy C."/>
            <person name="Neiman D."/>
            <person name="Pearson M."/>
            <person name="Priest M."/>
            <person name="Roberts A."/>
            <person name="Saif S."/>
            <person name="Shea T."/>
            <person name="Sisk P."/>
            <person name="Stolte C."/>
            <person name="Sykes S."/>
            <person name="Wortman J."/>
            <person name="Nusbaum C."/>
            <person name="Birren B."/>
        </authorList>
    </citation>
    <scope>NUCLEOTIDE SEQUENCE [LARGE SCALE GENOMIC DNA]</scope>
    <source>
        <strain evidence="10">H-22</strain>
    </source>
</reference>
<gene>
    <name evidence="6" type="primary">hutH</name>
    <name evidence="10" type="ORF">HMPREF9726_02003</name>
</gene>
<dbReference type="EMBL" id="AGDV01000020">
    <property type="protein sequence ID" value="EMB31623.1"/>
    <property type="molecule type" value="Genomic_DNA"/>
</dbReference>
<dbReference type="CDD" id="cd00332">
    <property type="entry name" value="PAL-HAL"/>
    <property type="match status" value="1"/>
</dbReference>
<dbReference type="RefSeq" id="WP_002685367.1">
    <property type="nucleotide sequence ID" value="NZ_CM001795.1"/>
</dbReference>
<dbReference type="UniPathway" id="UPA00379">
    <property type="reaction ID" value="UER00549"/>
</dbReference>
<dbReference type="InterPro" id="IPR022313">
    <property type="entry name" value="Phe/His_NH3-lyase_AS"/>
</dbReference>
<accession>A0A0E2E4F6</accession>
<dbReference type="FunFam" id="1.10.275.10:FF:000005">
    <property type="entry name" value="Histidine ammonia-lyase"/>
    <property type="match status" value="1"/>
</dbReference>
<keyword evidence="6" id="KW-0963">Cytoplasm</keyword>
<dbReference type="PROSITE" id="PS00488">
    <property type="entry name" value="PAL_HISTIDASE"/>
    <property type="match status" value="1"/>
</dbReference>
<dbReference type="NCBIfam" id="TIGR01225">
    <property type="entry name" value="hutH"/>
    <property type="match status" value="1"/>
</dbReference>
<evidence type="ECO:0000256" key="9">
    <source>
        <dbReference type="RuleBase" id="RU004480"/>
    </source>
</evidence>
<dbReference type="PANTHER" id="PTHR10362">
    <property type="entry name" value="HISTIDINE AMMONIA-LYASE"/>
    <property type="match status" value="1"/>
</dbReference>
<dbReference type="InterPro" id="IPR024083">
    <property type="entry name" value="Fumarase/histidase_N"/>
</dbReference>
<dbReference type="InterPro" id="IPR008948">
    <property type="entry name" value="L-Aspartase-like"/>
</dbReference>
<evidence type="ECO:0000256" key="8">
    <source>
        <dbReference type="RuleBase" id="RU004479"/>
    </source>
</evidence>
<comment type="caution">
    <text evidence="10">The sequence shown here is derived from an EMBL/GenBank/DDBJ whole genome shotgun (WGS) entry which is preliminary data.</text>
</comment>
<dbReference type="PATRIC" id="fig|999432.5.peg.2080"/>
<keyword evidence="4 6" id="KW-0456">Lyase</keyword>
<comment type="similarity">
    <text evidence="6 7">Belongs to the PAL/histidase family.</text>
</comment>
<evidence type="ECO:0000256" key="7">
    <source>
        <dbReference type="RuleBase" id="RU003954"/>
    </source>
</evidence>
<evidence type="ECO:0000256" key="4">
    <source>
        <dbReference type="ARBA" id="ARBA00023239"/>
    </source>
</evidence>
<comment type="PTM">
    <text evidence="6">Contains an active site 4-methylidene-imidazol-5-one (MIO), which is formed autocatalytically by cyclization and dehydration of residues Ala-Ser-Gly.</text>
</comment>
<dbReference type="Gene3D" id="1.20.200.10">
    <property type="entry name" value="Fumarase/aspartase (Central domain)"/>
    <property type="match status" value="1"/>
</dbReference>
<comment type="pathway">
    <text evidence="1 6 8">Amino-acid degradation; L-histidine degradation into L-glutamate; N-formimidoyl-L-glutamate from L-histidine: step 1/3.</text>
</comment>
<dbReference type="HOGENOM" id="CLU_014801_4_0_12"/>
<dbReference type="GO" id="GO:0005737">
    <property type="term" value="C:cytoplasm"/>
    <property type="evidence" value="ECO:0007669"/>
    <property type="project" value="UniProtKB-SubCell"/>
</dbReference>
<proteinExistence type="inferred from homology"/>
<dbReference type="HAMAP" id="MF_00229">
    <property type="entry name" value="His_ammonia_lyase"/>
    <property type="match status" value="1"/>
</dbReference>
<dbReference type="GO" id="GO:0019557">
    <property type="term" value="P:L-histidine catabolic process to glutamate and formate"/>
    <property type="evidence" value="ECO:0007669"/>
    <property type="project" value="UniProtKB-UniPathway"/>
</dbReference>
<dbReference type="Pfam" id="PF00221">
    <property type="entry name" value="Lyase_aromatic"/>
    <property type="match status" value="1"/>
</dbReference>
<organism evidence="10">
    <name type="scientific">Treponema denticola H-22</name>
    <dbReference type="NCBI Taxonomy" id="999432"/>
    <lineage>
        <taxon>Bacteria</taxon>
        <taxon>Pseudomonadati</taxon>
        <taxon>Spirochaetota</taxon>
        <taxon>Spirochaetia</taxon>
        <taxon>Spirochaetales</taxon>
        <taxon>Treponemataceae</taxon>
        <taxon>Treponema</taxon>
    </lineage>
</organism>
<dbReference type="AlphaFoldDB" id="A0A0E2E4F6"/>
<dbReference type="InterPro" id="IPR001106">
    <property type="entry name" value="Aromatic_Lyase"/>
</dbReference>
<comment type="catalytic activity">
    <reaction evidence="5 6 8">
        <text>L-histidine = trans-urocanate + NH4(+)</text>
        <dbReference type="Rhea" id="RHEA:21232"/>
        <dbReference type="ChEBI" id="CHEBI:17771"/>
        <dbReference type="ChEBI" id="CHEBI:28938"/>
        <dbReference type="ChEBI" id="CHEBI:57595"/>
        <dbReference type="EC" id="4.3.1.3"/>
    </reaction>
</comment>
<name>A0A0E2E4F6_TREDN</name>
<feature type="cross-link" description="5-imidazolinone (Ala-Gly)" evidence="6">
    <location>
        <begin position="145"/>
        <end position="147"/>
    </location>
</feature>
<protein>
    <recommendedName>
        <fullName evidence="2 6">Histidine ammonia-lyase</fullName>
        <shortName evidence="6">Histidase</shortName>
        <ecNumber evidence="2 6">4.3.1.3</ecNumber>
    </recommendedName>
</protein>
<dbReference type="GO" id="GO:0004397">
    <property type="term" value="F:histidine ammonia-lyase activity"/>
    <property type="evidence" value="ECO:0007669"/>
    <property type="project" value="UniProtKB-UniRule"/>
</dbReference>
<dbReference type="Gene3D" id="1.10.275.10">
    <property type="entry name" value="Fumarase/aspartase (N-terminal domain)"/>
    <property type="match status" value="1"/>
</dbReference>